<feature type="domain" description="General stress protein FMN-binding split barrel" evidence="2">
    <location>
        <begin position="27"/>
        <end position="104"/>
    </location>
</feature>
<name>A0A4Y7T850_COPMI</name>
<reference evidence="3 4" key="1">
    <citation type="journal article" date="2019" name="Nat. Ecol. Evol.">
        <title>Megaphylogeny resolves global patterns of mushroom evolution.</title>
        <authorList>
            <person name="Varga T."/>
            <person name="Krizsan K."/>
            <person name="Foldi C."/>
            <person name="Dima B."/>
            <person name="Sanchez-Garcia M."/>
            <person name="Sanchez-Ramirez S."/>
            <person name="Szollosi G.J."/>
            <person name="Szarkandi J.G."/>
            <person name="Papp V."/>
            <person name="Albert L."/>
            <person name="Andreopoulos W."/>
            <person name="Angelini C."/>
            <person name="Antonin V."/>
            <person name="Barry K.W."/>
            <person name="Bougher N.L."/>
            <person name="Buchanan P."/>
            <person name="Buyck B."/>
            <person name="Bense V."/>
            <person name="Catcheside P."/>
            <person name="Chovatia M."/>
            <person name="Cooper J."/>
            <person name="Damon W."/>
            <person name="Desjardin D."/>
            <person name="Finy P."/>
            <person name="Geml J."/>
            <person name="Haridas S."/>
            <person name="Hughes K."/>
            <person name="Justo A."/>
            <person name="Karasinski D."/>
            <person name="Kautmanova I."/>
            <person name="Kiss B."/>
            <person name="Kocsube S."/>
            <person name="Kotiranta H."/>
            <person name="LaButti K.M."/>
            <person name="Lechner B.E."/>
            <person name="Liimatainen K."/>
            <person name="Lipzen A."/>
            <person name="Lukacs Z."/>
            <person name="Mihaltcheva S."/>
            <person name="Morgado L.N."/>
            <person name="Niskanen T."/>
            <person name="Noordeloos M.E."/>
            <person name="Ohm R.A."/>
            <person name="Ortiz-Santana B."/>
            <person name="Ovrebo C."/>
            <person name="Racz N."/>
            <person name="Riley R."/>
            <person name="Savchenko A."/>
            <person name="Shiryaev A."/>
            <person name="Soop K."/>
            <person name="Spirin V."/>
            <person name="Szebenyi C."/>
            <person name="Tomsovsky M."/>
            <person name="Tulloss R.E."/>
            <person name="Uehling J."/>
            <person name="Grigoriev I.V."/>
            <person name="Vagvolgyi C."/>
            <person name="Papp T."/>
            <person name="Martin F.M."/>
            <person name="Miettinen O."/>
            <person name="Hibbett D.S."/>
            <person name="Nagy L.G."/>
        </authorList>
    </citation>
    <scope>NUCLEOTIDE SEQUENCE [LARGE SCALE GENOMIC DNA]</scope>
    <source>
        <strain evidence="3 4">FP101781</strain>
    </source>
</reference>
<evidence type="ECO:0000256" key="1">
    <source>
        <dbReference type="SAM" id="MobiDB-lite"/>
    </source>
</evidence>
<dbReference type="EMBL" id="QPFP01000023">
    <property type="protein sequence ID" value="TEB30356.1"/>
    <property type="molecule type" value="Genomic_DNA"/>
</dbReference>
<keyword evidence="4" id="KW-1185">Reference proteome</keyword>
<dbReference type="Gene3D" id="2.30.110.10">
    <property type="entry name" value="Electron Transport, Fmn-binding Protein, Chain A"/>
    <property type="match status" value="1"/>
</dbReference>
<dbReference type="PANTHER" id="PTHR34818">
    <property type="entry name" value="PROTEIN BLI-3"/>
    <property type="match status" value="1"/>
</dbReference>
<comment type="caution">
    <text evidence="3">The sequence shown here is derived from an EMBL/GenBank/DDBJ whole genome shotgun (WGS) entry which is preliminary data.</text>
</comment>
<dbReference type="InterPro" id="IPR012349">
    <property type="entry name" value="Split_barrel_FMN-bd"/>
</dbReference>
<sequence>MSHAEEKLDSYTAKAEALGSKSTPQDKITGFKHIVDAVETAMLTTRSDNGQLHSRAMNPSKRTTETQLNLVFVANNVSHKFDEIQNDSHVNVSFYDPASSNWASRKLSMTGKRSRSTGPLRESGISAPDPGASTSIRSRTSAWFGDLKDGVHKGDEGDPRVSLIEVIPDEIRYWYVTRGKVGRAVEIGVGAVTGKTASPGELRTITKQEIQLAQGLN</sequence>
<dbReference type="PANTHER" id="PTHR34818:SF1">
    <property type="entry name" value="PROTEIN BLI-3"/>
    <property type="match status" value="1"/>
</dbReference>
<protein>
    <recommendedName>
        <fullName evidence="2">General stress protein FMN-binding split barrel domain-containing protein</fullName>
    </recommendedName>
</protein>
<dbReference type="InterPro" id="IPR052917">
    <property type="entry name" value="Stress-Dev_Protein"/>
</dbReference>
<evidence type="ECO:0000313" key="3">
    <source>
        <dbReference type="EMBL" id="TEB30356.1"/>
    </source>
</evidence>
<dbReference type="Proteomes" id="UP000298030">
    <property type="component" value="Unassembled WGS sequence"/>
</dbReference>
<dbReference type="SUPFAM" id="SSF50475">
    <property type="entry name" value="FMN-binding split barrel"/>
    <property type="match status" value="1"/>
</dbReference>
<feature type="region of interest" description="Disordered" evidence="1">
    <location>
        <begin position="1"/>
        <end position="26"/>
    </location>
</feature>
<accession>A0A4Y7T850</accession>
<dbReference type="OrthoDB" id="434253at2759"/>
<dbReference type="Pfam" id="PF16242">
    <property type="entry name" value="Pyrid_ox_like"/>
    <property type="match status" value="1"/>
</dbReference>
<dbReference type="AlphaFoldDB" id="A0A4Y7T850"/>
<evidence type="ECO:0000259" key="2">
    <source>
        <dbReference type="Pfam" id="PF16242"/>
    </source>
</evidence>
<evidence type="ECO:0000313" key="4">
    <source>
        <dbReference type="Proteomes" id="UP000298030"/>
    </source>
</evidence>
<organism evidence="3 4">
    <name type="scientific">Coprinellus micaceus</name>
    <name type="common">Glistening ink-cap mushroom</name>
    <name type="synonym">Coprinus micaceus</name>
    <dbReference type="NCBI Taxonomy" id="71717"/>
    <lineage>
        <taxon>Eukaryota</taxon>
        <taxon>Fungi</taxon>
        <taxon>Dikarya</taxon>
        <taxon>Basidiomycota</taxon>
        <taxon>Agaricomycotina</taxon>
        <taxon>Agaricomycetes</taxon>
        <taxon>Agaricomycetidae</taxon>
        <taxon>Agaricales</taxon>
        <taxon>Agaricineae</taxon>
        <taxon>Psathyrellaceae</taxon>
        <taxon>Coprinellus</taxon>
    </lineage>
</organism>
<proteinExistence type="predicted"/>
<dbReference type="InterPro" id="IPR038725">
    <property type="entry name" value="YdaG_split_barrel_FMN-bd"/>
</dbReference>
<dbReference type="STRING" id="71717.A0A4Y7T850"/>
<gene>
    <name evidence="3" type="ORF">FA13DRAFT_547731</name>
</gene>
<feature type="region of interest" description="Disordered" evidence="1">
    <location>
        <begin position="106"/>
        <end position="137"/>
    </location>
</feature>